<sequence>MGTYRRFAFKDGVYINKNAGREFDEGIKDLFPDVSAVCHNFSFSQIEKTIFYTLSNFSDNPEAAAANLHNLSLAVAHLDQNSEAYLNSIELIKIIAVNLEPQSPEQAESLCDCLNKLLYILNSAPENLRYGNSRWNSSIGEEFDPQFWCYVNNEGNLLSSDTGIQNSEDIQLPDDPIEEGFYLYDEEEGSVLDYIIEQVKPESQISIYTALNELYDKPFIYSSSNLGGEFYPSTHSKIKPSDKPIYHWGVTKRDSQGTELEWGWKKL</sequence>
<evidence type="ECO:0000313" key="1">
    <source>
        <dbReference type="EMBL" id="VYT30583.1"/>
    </source>
</evidence>
<gene>
    <name evidence="1" type="ORF">ACLFYP115_02587</name>
</gene>
<dbReference type="AlphaFoldDB" id="A0A6N2VLU7"/>
<name>A0A6N2VLU7_9FIRM</name>
<proteinExistence type="predicted"/>
<reference evidence="1" key="1">
    <citation type="submission" date="2019-11" db="EMBL/GenBank/DDBJ databases">
        <authorList>
            <person name="Feng L."/>
        </authorList>
    </citation>
    <scope>NUCLEOTIDE SEQUENCE</scope>
    <source>
        <strain evidence="1">AcaccaeLFYP115</strain>
    </source>
</reference>
<protein>
    <submittedName>
        <fullName evidence="1">Uncharacterized protein</fullName>
    </submittedName>
</protein>
<dbReference type="EMBL" id="CACRSQ010000007">
    <property type="protein sequence ID" value="VYT30583.1"/>
    <property type="molecule type" value="Genomic_DNA"/>
</dbReference>
<accession>A0A6N2VLU7</accession>
<organism evidence="1">
    <name type="scientific">Anaerostipes caccae</name>
    <dbReference type="NCBI Taxonomy" id="105841"/>
    <lineage>
        <taxon>Bacteria</taxon>
        <taxon>Bacillati</taxon>
        <taxon>Bacillota</taxon>
        <taxon>Clostridia</taxon>
        <taxon>Lachnospirales</taxon>
        <taxon>Lachnospiraceae</taxon>
        <taxon>Anaerostipes</taxon>
    </lineage>
</organism>
<dbReference type="RefSeq" id="WP_006567461.1">
    <property type="nucleotide sequence ID" value="NZ_BAABZP010000001.1"/>
</dbReference>